<feature type="domain" description="Protein kinase" evidence="5">
    <location>
        <begin position="13"/>
        <end position="265"/>
    </location>
</feature>
<dbReference type="Pfam" id="PF00069">
    <property type="entry name" value="Pkinase"/>
    <property type="match status" value="1"/>
</dbReference>
<keyword evidence="2 3" id="KW-0067">ATP-binding</keyword>
<dbReference type="InterPro" id="IPR017441">
    <property type="entry name" value="Protein_kinase_ATP_BS"/>
</dbReference>
<sequence>MFLDEGSLFANHYQLKKKLGAGSFGEVWLARNLLADLDVAIKIYSLVDESGFNDFREEFKIAYKLNHPNLLHINHFDVFDQHPFLVMPYCKNGSAVNFIGKLSEKQIWQFIRDVSCGLMYLHSQNPLIIHQDIKPGNILIADNGRYMISDFGISRKIRHTIHRNNGREMSSGTLAYMGPEHFSETPHIVATSDIWSLGMSVVELMTGDVLWGGMGGSVLHNGGRMPSLTDKCSHELEGLIHKCLSVETWDRPSAKYVYEYSCQIIDKHKKSNPVDRVPINPPPVKESGPTNKSKDGIVPEFIKKHKTYILSISSALLIFCFLIVELIGYINKVEEQNALFKCVTLTDYYTFLKNYPSSYFKEQALEEIAKLKQDSISNQAKSFIEQNSDTAKDTLNTEVIEPKIAEEKRISKTNIKIKVDDKKTKESSEDIYLKNEQKIFYSCRTITDYMRYLQKYPKGRFIHDAKKAIRKLESEKMDQKPEIQISYGEEHYILH</sequence>
<evidence type="ECO:0000313" key="7">
    <source>
        <dbReference type="Proteomes" id="UP000783796"/>
    </source>
</evidence>
<protein>
    <submittedName>
        <fullName evidence="6">Serine/threonine-protein kinase</fullName>
    </submittedName>
</protein>
<dbReference type="GO" id="GO:0005524">
    <property type="term" value="F:ATP binding"/>
    <property type="evidence" value="ECO:0007669"/>
    <property type="project" value="UniProtKB-UniRule"/>
</dbReference>
<feature type="transmembrane region" description="Helical" evidence="4">
    <location>
        <begin position="308"/>
        <end position="330"/>
    </location>
</feature>
<dbReference type="PROSITE" id="PS00107">
    <property type="entry name" value="PROTEIN_KINASE_ATP"/>
    <property type="match status" value="1"/>
</dbReference>
<keyword evidence="6" id="KW-0418">Kinase</keyword>
<dbReference type="SUPFAM" id="SSF56112">
    <property type="entry name" value="Protein kinase-like (PK-like)"/>
    <property type="match status" value="1"/>
</dbReference>
<keyword evidence="4" id="KW-0812">Transmembrane</keyword>
<dbReference type="InterPro" id="IPR011009">
    <property type="entry name" value="Kinase-like_dom_sf"/>
</dbReference>
<dbReference type="GO" id="GO:0004674">
    <property type="term" value="F:protein serine/threonine kinase activity"/>
    <property type="evidence" value="ECO:0007669"/>
    <property type="project" value="TreeGrafter"/>
</dbReference>
<evidence type="ECO:0000256" key="1">
    <source>
        <dbReference type="ARBA" id="ARBA00022741"/>
    </source>
</evidence>
<comment type="caution">
    <text evidence="6">The sequence shown here is derived from an EMBL/GenBank/DDBJ whole genome shotgun (WGS) entry which is preliminary data.</text>
</comment>
<reference evidence="6" key="2">
    <citation type="submission" date="2021-04" db="EMBL/GenBank/DDBJ databases">
        <authorList>
            <person name="Gilroy R."/>
        </authorList>
    </citation>
    <scope>NUCLEOTIDE SEQUENCE</scope>
    <source>
        <strain evidence="6">G4-2901</strain>
    </source>
</reference>
<organism evidence="6 7">
    <name type="scientific">Candidatus Phocaeicola faecigallinarum</name>
    <dbReference type="NCBI Taxonomy" id="2838732"/>
    <lineage>
        <taxon>Bacteria</taxon>
        <taxon>Pseudomonadati</taxon>
        <taxon>Bacteroidota</taxon>
        <taxon>Bacteroidia</taxon>
        <taxon>Bacteroidales</taxon>
        <taxon>Bacteroidaceae</taxon>
        <taxon>Phocaeicola</taxon>
    </lineage>
</organism>
<dbReference type="InterPro" id="IPR008271">
    <property type="entry name" value="Ser/Thr_kinase_AS"/>
</dbReference>
<evidence type="ECO:0000256" key="4">
    <source>
        <dbReference type="SAM" id="Phobius"/>
    </source>
</evidence>
<dbReference type="CDD" id="cd14014">
    <property type="entry name" value="STKc_PknB_like"/>
    <property type="match status" value="1"/>
</dbReference>
<dbReference type="PANTHER" id="PTHR24361">
    <property type="entry name" value="MITOGEN-ACTIVATED KINASE KINASE KINASE"/>
    <property type="match status" value="1"/>
</dbReference>
<accession>A0A948WY19</accession>
<evidence type="ECO:0000259" key="5">
    <source>
        <dbReference type="PROSITE" id="PS50011"/>
    </source>
</evidence>
<reference evidence="6" key="1">
    <citation type="journal article" date="2021" name="PeerJ">
        <title>Extensive microbial diversity within the chicken gut microbiome revealed by metagenomics and culture.</title>
        <authorList>
            <person name="Gilroy R."/>
            <person name="Ravi A."/>
            <person name="Getino M."/>
            <person name="Pursley I."/>
            <person name="Horton D.L."/>
            <person name="Alikhan N.F."/>
            <person name="Baker D."/>
            <person name="Gharbi K."/>
            <person name="Hall N."/>
            <person name="Watson M."/>
            <person name="Adriaenssens E.M."/>
            <person name="Foster-Nyarko E."/>
            <person name="Jarju S."/>
            <person name="Secka A."/>
            <person name="Antonio M."/>
            <person name="Oren A."/>
            <person name="Chaudhuri R.R."/>
            <person name="La Ragione R."/>
            <person name="Hildebrand F."/>
            <person name="Pallen M.J."/>
        </authorList>
    </citation>
    <scope>NUCLEOTIDE SEQUENCE</scope>
    <source>
        <strain evidence="6">G4-2901</strain>
    </source>
</reference>
<gene>
    <name evidence="6" type="ORF">H9777_13900</name>
</gene>
<dbReference type="SMART" id="SM00220">
    <property type="entry name" value="S_TKc"/>
    <property type="match status" value="1"/>
</dbReference>
<dbReference type="InterPro" id="IPR000719">
    <property type="entry name" value="Prot_kinase_dom"/>
</dbReference>
<dbReference type="AlphaFoldDB" id="A0A948WY19"/>
<evidence type="ECO:0000313" key="6">
    <source>
        <dbReference type="EMBL" id="MBU3839370.1"/>
    </source>
</evidence>
<keyword evidence="4" id="KW-0472">Membrane</keyword>
<feature type="binding site" evidence="3">
    <location>
        <position position="42"/>
    </location>
    <ligand>
        <name>ATP</name>
        <dbReference type="ChEBI" id="CHEBI:30616"/>
    </ligand>
</feature>
<proteinExistence type="predicted"/>
<dbReference type="Gene3D" id="1.10.510.10">
    <property type="entry name" value="Transferase(Phosphotransferase) domain 1"/>
    <property type="match status" value="1"/>
</dbReference>
<evidence type="ECO:0000256" key="2">
    <source>
        <dbReference type="ARBA" id="ARBA00022840"/>
    </source>
</evidence>
<dbReference type="GO" id="GO:0005737">
    <property type="term" value="C:cytoplasm"/>
    <property type="evidence" value="ECO:0007669"/>
    <property type="project" value="TreeGrafter"/>
</dbReference>
<dbReference type="EMBL" id="JAHLFW010000112">
    <property type="protein sequence ID" value="MBU3839370.1"/>
    <property type="molecule type" value="Genomic_DNA"/>
</dbReference>
<keyword evidence="1 3" id="KW-0547">Nucleotide-binding</keyword>
<keyword evidence="6" id="KW-0808">Transferase</keyword>
<dbReference type="Proteomes" id="UP000783796">
    <property type="component" value="Unassembled WGS sequence"/>
</dbReference>
<dbReference type="InterPro" id="IPR053235">
    <property type="entry name" value="Ser_Thr_kinase"/>
</dbReference>
<dbReference type="PROSITE" id="PS00108">
    <property type="entry name" value="PROTEIN_KINASE_ST"/>
    <property type="match status" value="1"/>
</dbReference>
<keyword evidence="4" id="KW-1133">Transmembrane helix</keyword>
<evidence type="ECO:0000256" key="3">
    <source>
        <dbReference type="PROSITE-ProRule" id="PRU10141"/>
    </source>
</evidence>
<dbReference type="PROSITE" id="PS50011">
    <property type="entry name" value="PROTEIN_KINASE_DOM"/>
    <property type="match status" value="1"/>
</dbReference>
<name>A0A948WY19_9BACT</name>